<gene>
    <name evidence="1" type="ORF">INF28_02115</name>
</gene>
<name>A0A9D5M0L1_9FIRM</name>
<dbReference type="RefSeq" id="WP_226391825.1">
    <property type="nucleotide sequence ID" value="NZ_JADCKB010000002.1"/>
</dbReference>
<evidence type="ECO:0008006" key="3">
    <source>
        <dbReference type="Google" id="ProtNLM"/>
    </source>
</evidence>
<dbReference type="Proteomes" id="UP000806542">
    <property type="component" value="Unassembled WGS sequence"/>
</dbReference>
<evidence type="ECO:0000313" key="2">
    <source>
        <dbReference type="Proteomes" id="UP000806542"/>
    </source>
</evidence>
<accession>A0A9D5M0L1</accession>
<organism evidence="1 2">
    <name type="scientific">Ructibacterium gallinarum</name>
    <dbReference type="NCBI Taxonomy" id="2779355"/>
    <lineage>
        <taxon>Bacteria</taxon>
        <taxon>Bacillati</taxon>
        <taxon>Bacillota</taxon>
        <taxon>Clostridia</taxon>
        <taxon>Eubacteriales</taxon>
        <taxon>Oscillospiraceae</taxon>
        <taxon>Ructibacterium</taxon>
    </lineage>
</organism>
<proteinExistence type="predicted"/>
<dbReference type="SUPFAM" id="SSF52218">
    <property type="entry name" value="Flavoproteins"/>
    <property type="match status" value="1"/>
</dbReference>
<dbReference type="Gene3D" id="3.40.50.360">
    <property type="match status" value="1"/>
</dbReference>
<dbReference type="InterPro" id="IPR029039">
    <property type="entry name" value="Flavoprotein-like_sf"/>
</dbReference>
<reference evidence="1" key="1">
    <citation type="submission" date="2020-10" db="EMBL/GenBank/DDBJ databases">
        <title>ChiBAC.</title>
        <authorList>
            <person name="Zenner C."/>
            <person name="Hitch T.C.A."/>
            <person name="Clavel T."/>
        </authorList>
    </citation>
    <scope>NUCLEOTIDE SEQUENCE</scope>
    <source>
        <strain evidence="1">DSM 107454</strain>
    </source>
</reference>
<evidence type="ECO:0000313" key="1">
    <source>
        <dbReference type="EMBL" id="MBE5039263.1"/>
    </source>
</evidence>
<sequence>MAVLIVNASPRAPRSNSKRYGEIFSEYCQEETVYFPLSKTNHEKICEQMEQFSKMVIVFPLYADGLPVTLLHFLKTLEQNPPSQKPVVSVLINCGFFEPRQNDIAVSMLELFCKRHGYPFGAVLKIGSGEAILDTPFQFFLKRKMKKFAAAVTSGKNRTFSVTMPIFKSVFLKASTNYWIAYGKKNGVTPEQMDTMLIEGK</sequence>
<comment type="caution">
    <text evidence="1">The sequence shown here is derived from an EMBL/GenBank/DDBJ whole genome shotgun (WGS) entry which is preliminary data.</text>
</comment>
<keyword evidence="2" id="KW-1185">Reference proteome</keyword>
<dbReference type="EMBL" id="JADCKB010000002">
    <property type="protein sequence ID" value="MBE5039263.1"/>
    <property type="molecule type" value="Genomic_DNA"/>
</dbReference>
<protein>
    <recommendedName>
        <fullName evidence="3">Flavodoxin-like fold domain-containing protein</fullName>
    </recommendedName>
</protein>
<dbReference type="AlphaFoldDB" id="A0A9D5M0L1"/>